<keyword evidence="6 8" id="KW-1133">Transmembrane helix</keyword>
<keyword evidence="11" id="KW-1185">Reference proteome</keyword>
<feature type="transmembrane region" description="Helical" evidence="8">
    <location>
        <begin position="315"/>
        <end position="336"/>
    </location>
</feature>
<comment type="subcellular location">
    <subcellularLocation>
        <location evidence="1">Membrane</location>
        <topology evidence="1">Multi-pass membrane protein</topology>
    </subcellularLocation>
</comment>
<sequence length="360" mass="42583">MWLFIKHNRKYSPYTKINQGKEFTPFILTLYNWRHDSDIIPPSKSKIAGKEFEEPTITQVDEKIKSRVFIFIWKWMIHEIIIYLFAAFPQKIPERPYQIRVIEYFIKGIPAFTAVSMFHYICFFGFVFLYLSLNYDFTVILSLIALRCITTFSKTQSKDLEKHFLIKSGLLTPLQFSYINDYLITYSFNTKHCFNNPWISKNPREFWSVRWQNMFAEPFKELGYLPLKNLCINIGITSKKFCDAMGVLGAFLISSLLHEYLVIGLFNVITGEHLCFFMFHGLLLIIWEGIFGVERKDIMKESESEKEGYDFRNNVGVLLKWLLMLSIYILVLPAFIEPLTRRIDRWIIPSLFTDVNNIYG</sequence>
<evidence type="ECO:0000313" key="10">
    <source>
        <dbReference type="EMBL" id="RIA93897.1"/>
    </source>
</evidence>
<evidence type="ECO:0000256" key="4">
    <source>
        <dbReference type="ARBA" id="ARBA00022679"/>
    </source>
</evidence>
<evidence type="ECO:0000256" key="6">
    <source>
        <dbReference type="ARBA" id="ARBA00022989"/>
    </source>
</evidence>
<dbReference type="AlphaFoldDB" id="A0A397TC77"/>
<gene>
    <name evidence="10" type="ORF">C1645_735159</name>
</gene>
<keyword evidence="7 8" id="KW-0472">Membrane</keyword>
<dbReference type="EMBL" id="QKYT01000094">
    <property type="protein sequence ID" value="RIA93897.1"/>
    <property type="molecule type" value="Genomic_DNA"/>
</dbReference>
<evidence type="ECO:0000256" key="3">
    <source>
        <dbReference type="ARBA" id="ARBA00007282"/>
    </source>
</evidence>
<comment type="caution">
    <text evidence="10">The sequence shown here is derived from an EMBL/GenBank/DDBJ whole genome shotgun (WGS) entry which is preliminary data.</text>
</comment>
<evidence type="ECO:0000256" key="1">
    <source>
        <dbReference type="ARBA" id="ARBA00004141"/>
    </source>
</evidence>
<comment type="similarity">
    <text evidence="3">Belongs to the wax synthase family.</text>
</comment>
<dbReference type="InterPro" id="IPR044851">
    <property type="entry name" value="Wax_synthase"/>
</dbReference>
<dbReference type="GO" id="GO:0008374">
    <property type="term" value="F:O-acyltransferase activity"/>
    <property type="evidence" value="ECO:0007669"/>
    <property type="project" value="InterPro"/>
</dbReference>
<proteinExistence type="inferred from homology"/>
<evidence type="ECO:0000256" key="7">
    <source>
        <dbReference type="ARBA" id="ARBA00023136"/>
    </source>
</evidence>
<dbReference type="PANTHER" id="PTHR31595:SF57">
    <property type="entry name" value="OS04G0481900 PROTEIN"/>
    <property type="match status" value="1"/>
</dbReference>
<name>A0A397TC77_9GLOM</name>
<feature type="transmembrane region" description="Helical" evidence="8">
    <location>
        <begin position="68"/>
        <end position="88"/>
    </location>
</feature>
<dbReference type="Pfam" id="PF13813">
    <property type="entry name" value="MBOAT_2"/>
    <property type="match status" value="1"/>
</dbReference>
<keyword evidence="4" id="KW-0808">Transferase</keyword>
<dbReference type="PANTHER" id="PTHR31595">
    <property type="entry name" value="LONG-CHAIN-ALCOHOL O-FATTY-ACYLTRANSFERASE 3-RELATED"/>
    <property type="match status" value="1"/>
</dbReference>
<dbReference type="GO" id="GO:0006629">
    <property type="term" value="P:lipid metabolic process"/>
    <property type="evidence" value="ECO:0007669"/>
    <property type="project" value="InterPro"/>
</dbReference>
<feature type="transmembrane region" description="Helical" evidence="8">
    <location>
        <begin position="276"/>
        <end position="294"/>
    </location>
</feature>
<feature type="transmembrane region" description="Helical" evidence="8">
    <location>
        <begin position="109"/>
        <end position="131"/>
    </location>
</feature>
<keyword evidence="5 8" id="KW-0812">Transmembrane</keyword>
<feature type="transmembrane region" description="Helical" evidence="8">
    <location>
        <begin position="247"/>
        <end position="270"/>
    </location>
</feature>
<reference evidence="10 11" key="1">
    <citation type="submission" date="2018-06" db="EMBL/GenBank/DDBJ databases">
        <title>Comparative genomics reveals the genomic features of Rhizophagus irregularis, R. cerebriforme, R. diaphanum and Gigaspora rosea, and their symbiotic lifestyle signature.</title>
        <authorList>
            <person name="Morin E."/>
            <person name="San Clemente H."/>
            <person name="Chen E.C.H."/>
            <person name="De La Providencia I."/>
            <person name="Hainaut M."/>
            <person name="Kuo A."/>
            <person name="Kohler A."/>
            <person name="Murat C."/>
            <person name="Tang N."/>
            <person name="Roy S."/>
            <person name="Loubradou J."/>
            <person name="Henrissat B."/>
            <person name="Grigoriev I.V."/>
            <person name="Corradi N."/>
            <person name="Roux C."/>
            <person name="Martin F.M."/>
        </authorList>
    </citation>
    <scope>NUCLEOTIDE SEQUENCE [LARGE SCALE GENOMIC DNA]</scope>
    <source>
        <strain evidence="10 11">DAOM 227022</strain>
    </source>
</reference>
<evidence type="ECO:0000313" key="11">
    <source>
        <dbReference type="Proteomes" id="UP000265703"/>
    </source>
</evidence>
<dbReference type="Proteomes" id="UP000265703">
    <property type="component" value="Unassembled WGS sequence"/>
</dbReference>
<protein>
    <recommendedName>
        <fullName evidence="9">Wax synthase domain-containing protein</fullName>
    </recommendedName>
</protein>
<evidence type="ECO:0000256" key="2">
    <source>
        <dbReference type="ARBA" id="ARBA00005179"/>
    </source>
</evidence>
<organism evidence="10 11">
    <name type="scientific">Glomus cerebriforme</name>
    <dbReference type="NCBI Taxonomy" id="658196"/>
    <lineage>
        <taxon>Eukaryota</taxon>
        <taxon>Fungi</taxon>
        <taxon>Fungi incertae sedis</taxon>
        <taxon>Mucoromycota</taxon>
        <taxon>Glomeromycotina</taxon>
        <taxon>Glomeromycetes</taxon>
        <taxon>Glomerales</taxon>
        <taxon>Glomeraceae</taxon>
        <taxon>Glomus</taxon>
    </lineage>
</organism>
<dbReference type="STRING" id="658196.A0A397TC77"/>
<dbReference type="GO" id="GO:0016020">
    <property type="term" value="C:membrane"/>
    <property type="evidence" value="ECO:0007669"/>
    <property type="project" value="UniProtKB-SubCell"/>
</dbReference>
<evidence type="ECO:0000259" key="9">
    <source>
        <dbReference type="Pfam" id="PF13813"/>
    </source>
</evidence>
<accession>A0A397TC77</accession>
<evidence type="ECO:0000256" key="8">
    <source>
        <dbReference type="SAM" id="Phobius"/>
    </source>
</evidence>
<dbReference type="InterPro" id="IPR032805">
    <property type="entry name" value="Wax_synthase_dom"/>
</dbReference>
<dbReference type="OrthoDB" id="1077582at2759"/>
<comment type="pathway">
    <text evidence="2">Secondary metabolite biosynthesis.</text>
</comment>
<feature type="domain" description="Wax synthase" evidence="9">
    <location>
        <begin position="192"/>
        <end position="278"/>
    </location>
</feature>
<evidence type="ECO:0000256" key="5">
    <source>
        <dbReference type="ARBA" id="ARBA00022692"/>
    </source>
</evidence>